<evidence type="ECO:0000256" key="7">
    <source>
        <dbReference type="ARBA" id="ARBA00023098"/>
    </source>
</evidence>
<evidence type="ECO:0000256" key="12">
    <source>
        <dbReference type="RuleBase" id="RU000363"/>
    </source>
</evidence>
<evidence type="ECO:0000256" key="9">
    <source>
        <dbReference type="ARBA" id="ARBA00059620"/>
    </source>
</evidence>
<dbReference type="GO" id="GO:0052650">
    <property type="term" value="F:all-trans-retinol dehydrogenase (NADP+) activity"/>
    <property type="evidence" value="ECO:0007669"/>
    <property type="project" value="UniProtKB-ARBA"/>
</dbReference>
<comment type="function">
    <text evidence="9">Catalyzes the reduction of all-trans-retinal to all-trans-retinol in the presence of NADPH.</text>
</comment>
<accession>A0AAD9W6D0</accession>
<name>A0AAD9W6D0_PHOAM</name>
<dbReference type="PANTHER" id="PTHR24322">
    <property type="entry name" value="PKSB"/>
    <property type="match status" value="1"/>
</dbReference>
<dbReference type="Proteomes" id="UP001265746">
    <property type="component" value="Unassembled WGS sequence"/>
</dbReference>
<sequence>MPMHNGLLPREGFKADTVVRILGNTAFNPAFTLPLLLLARFTKKGENYSILHQKAFSRVKLLFYLGLIRRLSSWYSTKVVNNWQDDQYDWRGREIVLITGGSGGIGGHVVKFLSEKGIKVVVLDIQPLTFEARKSFPSSNVHYFKCDITSPKEIAAVAKEIRSKVGYPTVLINNAGVARGKTILDSSEKDIRFTFDVNSLAHYWMIKEFLPSLIENNHGMVVTVASIAAWCAVPNMVDYAASKHAALAFHEGLAAELATRYRARKVRTVVVNQGYTRTPLFDGYSNGAPFLMPTLEPETVAEAIVRQVLSGKSGQIIAPAFANGLTALASMPHWYQYGLRLDGHKIMKKWHGRQVVSDLDKFYGDKDKNGEVEGSTVLVPQDSS</sequence>
<dbReference type="PRINTS" id="PR00080">
    <property type="entry name" value="SDRFAMILY"/>
</dbReference>
<evidence type="ECO:0000256" key="11">
    <source>
        <dbReference type="ARBA" id="ARBA00082544"/>
    </source>
</evidence>
<evidence type="ECO:0000256" key="2">
    <source>
        <dbReference type="ARBA" id="ARBA00006484"/>
    </source>
</evidence>
<dbReference type="Pfam" id="PF00106">
    <property type="entry name" value="adh_short"/>
    <property type="match status" value="1"/>
</dbReference>
<dbReference type="CDD" id="cd05339">
    <property type="entry name" value="17beta-HSDXI-like_SDR_c"/>
    <property type="match status" value="1"/>
</dbReference>
<dbReference type="EMBL" id="JAUJFL010000002">
    <property type="protein sequence ID" value="KAK2610450.1"/>
    <property type="molecule type" value="Genomic_DNA"/>
</dbReference>
<dbReference type="GO" id="GO:0016020">
    <property type="term" value="C:membrane"/>
    <property type="evidence" value="ECO:0007669"/>
    <property type="project" value="UniProtKB-SubCell"/>
</dbReference>
<dbReference type="Gene3D" id="3.40.50.720">
    <property type="entry name" value="NAD(P)-binding Rossmann-like Domain"/>
    <property type="match status" value="1"/>
</dbReference>
<reference evidence="13" key="1">
    <citation type="submission" date="2023-06" db="EMBL/GenBank/DDBJ databases">
        <authorList>
            <person name="Noh H."/>
        </authorList>
    </citation>
    <scope>NUCLEOTIDE SEQUENCE</scope>
    <source>
        <strain evidence="13">DUCC20226</strain>
    </source>
</reference>
<dbReference type="PANTHER" id="PTHR24322:SF736">
    <property type="entry name" value="RETINOL DEHYDROGENASE 10"/>
    <property type="match status" value="1"/>
</dbReference>
<evidence type="ECO:0000256" key="10">
    <source>
        <dbReference type="ARBA" id="ARBA00068717"/>
    </source>
</evidence>
<dbReference type="AlphaFoldDB" id="A0AAD9W6D0"/>
<proteinExistence type="inferred from homology"/>
<protein>
    <recommendedName>
        <fullName evidence="10">Short-chain dehydrogenase/reductase 3</fullName>
    </recommendedName>
    <alternativeName>
        <fullName evidence="11">Retinal short-chain dehydrogenase/reductase 1</fullName>
    </alternativeName>
</protein>
<evidence type="ECO:0000313" key="13">
    <source>
        <dbReference type="EMBL" id="KAK2610450.1"/>
    </source>
</evidence>
<keyword evidence="8" id="KW-0472">Membrane</keyword>
<dbReference type="InterPro" id="IPR036291">
    <property type="entry name" value="NAD(P)-bd_dom_sf"/>
</dbReference>
<comment type="subcellular location">
    <subcellularLocation>
        <location evidence="1">Membrane</location>
        <topology evidence="1">Multi-pass membrane protein</topology>
    </subcellularLocation>
</comment>
<gene>
    <name evidence="13" type="ORF">N8I77_003878</name>
</gene>
<keyword evidence="3" id="KW-0812">Transmembrane</keyword>
<evidence type="ECO:0000256" key="4">
    <source>
        <dbReference type="ARBA" id="ARBA00022857"/>
    </source>
</evidence>
<dbReference type="InterPro" id="IPR002347">
    <property type="entry name" value="SDR_fam"/>
</dbReference>
<dbReference type="PRINTS" id="PR00081">
    <property type="entry name" value="GDHRDH"/>
</dbReference>
<comment type="caution">
    <text evidence="13">The sequence shown here is derived from an EMBL/GenBank/DDBJ whole genome shotgun (WGS) entry which is preliminary data.</text>
</comment>
<evidence type="ECO:0000313" key="14">
    <source>
        <dbReference type="Proteomes" id="UP001265746"/>
    </source>
</evidence>
<keyword evidence="14" id="KW-1185">Reference proteome</keyword>
<organism evidence="13 14">
    <name type="scientific">Phomopsis amygdali</name>
    <name type="common">Fusicoccum amygdali</name>
    <dbReference type="NCBI Taxonomy" id="1214568"/>
    <lineage>
        <taxon>Eukaryota</taxon>
        <taxon>Fungi</taxon>
        <taxon>Dikarya</taxon>
        <taxon>Ascomycota</taxon>
        <taxon>Pezizomycotina</taxon>
        <taxon>Sordariomycetes</taxon>
        <taxon>Sordariomycetidae</taxon>
        <taxon>Diaporthales</taxon>
        <taxon>Diaporthaceae</taxon>
        <taxon>Diaporthe</taxon>
    </lineage>
</organism>
<evidence type="ECO:0000256" key="5">
    <source>
        <dbReference type="ARBA" id="ARBA00022989"/>
    </source>
</evidence>
<keyword evidence="4" id="KW-0521">NADP</keyword>
<keyword evidence="6" id="KW-0560">Oxidoreductase</keyword>
<evidence type="ECO:0000256" key="8">
    <source>
        <dbReference type="ARBA" id="ARBA00023136"/>
    </source>
</evidence>
<dbReference type="SUPFAM" id="SSF51735">
    <property type="entry name" value="NAD(P)-binding Rossmann-fold domains"/>
    <property type="match status" value="1"/>
</dbReference>
<evidence type="ECO:0000256" key="1">
    <source>
        <dbReference type="ARBA" id="ARBA00004141"/>
    </source>
</evidence>
<dbReference type="PROSITE" id="PS00061">
    <property type="entry name" value="ADH_SHORT"/>
    <property type="match status" value="1"/>
</dbReference>
<dbReference type="InterPro" id="IPR020904">
    <property type="entry name" value="Sc_DH/Rdtase_CS"/>
</dbReference>
<dbReference type="FunFam" id="3.40.50.720:FF:000131">
    <property type="entry name" value="Short-chain dehydrogenase/reductase 3"/>
    <property type="match status" value="1"/>
</dbReference>
<evidence type="ECO:0000256" key="3">
    <source>
        <dbReference type="ARBA" id="ARBA00022692"/>
    </source>
</evidence>
<keyword evidence="5" id="KW-1133">Transmembrane helix</keyword>
<evidence type="ECO:0000256" key="6">
    <source>
        <dbReference type="ARBA" id="ARBA00023002"/>
    </source>
</evidence>
<comment type="similarity">
    <text evidence="2 12">Belongs to the short-chain dehydrogenases/reductases (SDR) family.</text>
</comment>
<keyword evidence="7" id="KW-0443">Lipid metabolism</keyword>